<dbReference type="SUPFAM" id="SSF54373">
    <property type="entry name" value="FAD-linked reductases, C-terminal domain"/>
    <property type="match status" value="1"/>
</dbReference>
<sequence length="553" mass="59489">MEAFDFIIVGAGSAGCVLANRLSENPDHRVLLLEAGPKDSNPFIHMPLGYAMTLKSTTLNWQFPTLPDPHTHNRIHKWPRGKALGGSSSINAMIYIRGNPGDYDGWQQMGCTGWGASDVLPYFMRSEDYQHGQQPGHGVGGPLPVREPAYVHPMSKKLMDACAQFGLPKRHDLNIGVQEGVGLCQFTIDRGARMSTARTFLRQAAHRPNLDIRTEALAHNILFEGKRACGIRYQHAGKIVDVAARQEVILSGGTVNSPHLLELSGIGDAARLNAIGISPLVDLPGVGENLQDHYNAALSWQFKAGTPSINAMARGLPLLGSLMRYLLRRDGMMSVGPAHVTAFAHTRPGLKSPDIQFHATPATLDGDAYAQNELVFHKEPGLTLGACVLRPESRGSIHAKNADPQAYPEITANYLETQTDQETMVDALKQTREIMAQPAIAPFVEKERDPGAAAQNDADLLAFARETGTTIFHPVGTCAMGPADDKRAVLTPDLKVKGVQGLRVADASIMPRLVSGNTNAPAIMIGEKAADLILGKAPPAAVAWPCHGEQPSG</sequence>
<dbReference type="InterPro" id="IPR012132">
    <property type="entry name" value="GMC_OxRdtase"/>
</dbReference>
<gene>
    <name evidence="8" type="ORF">GCM10007972_05570</name>
</gene>
<accession>A0ABQ2L8P5</accession>
<evidence type="ECO:0000259" key="7">
    <source>
        <dbReference type="PROSITE" id="PS00624"/>
    </source>
</evidence>
<evidence type="ECO:0000256" key="4">
    <source>
        <dbReference type="ARBA" id="ARBA00022827"/>
    </source>
</evidence>
<keyword evidence="3 5" id="KW-0285">Flavoprotein</keyword>
<dbReference type="PANTHER" id="PTHR11552:SF147">
    <property type="entry name" value="CHOLINE DEHYDROGENASE, MITOCHONDRIAL"/>
    <property type="match status" value="1"/>
</dbReference>
<dbReference type="Proteomes" id="UP000602381">
    <property type="component" value="Unassembled WGS sequence"/>
</dbReference>
<dbReference type="RefSeq" id="WP_150004165.1">
    <property type="nucleotide sequence ID" value="NZ_BMOV01000002.1"/>
</dbReference>
<evidence type="ECO:0000256" key="2">
    <source>
        <dbReference type="ARBA" id="ARBA00010790"/>
    </source>
</evidence>
<dbReference type="PROSITE" id="PS00623">
    <property type="entry name" value="GMC_OXRED_1"/>
    <property type="match status" value="1"/>
</dbReference>
<evidence type="ECO:0000313" key="8">
    <source>
        <dbReference type="EMBL" id="GGO06874.1"/>
    </source>
</evidence>
<proteinExistence type="inferred from homology"/>
<dbReference type="InterPro" id="IPR000172">
    <property type="entry name" value="GMC_OxRdtase_N"/>
</dbReference>
<keyword evidence="4 5" id="KW-0274">FAD</keyword>
<comment type="similarity">
    <text evidence="2 5">Belongs to the GMC oxidoreductase family.</text>
</comment>
<feature type="domain" description="Glucose-methanol-choline oxidoreductase N-terminal" evidence="6">
    <location>
        <begin position="81"/>
        <end position="104"/>
    </location>
</feature>
<evidence type="ECO:0000256" key="3">
    <source>
        <dbReference type="ARBA" id="ARBA00022630"/>
    </source>
</evidence>
<protein>
    <submittedName>
        <fullName evidence="8">Choline dehydrogenase</fullName>
    </submittedName>
</protein>
<keyword evidence="9" id="KW-1185">Reference proteome</keyword>
<evidence type="ECO:0000256" key="1">
    <source>
        <dbReference type="ARBA" id="ARBA00001974"/>
    </source>
</evidence>
<dbReference type="PIRSF" id="PIRSF000137">
    <property type="entry name" value="Alcohol_oxidase"/>
    <property type="match status" value="1"/>
</dbReference>
<dbReference type="PROSITE" id="PS00624">
    <property type="entry name" value="GMC_OXRED_2"/>
    <property type="match status" value="1"/>
</dbReference>
<dbReference type="SUPFAM" id="SSF51905">
    <property type="entry name" value="FAD/NAD(P)-binding domain"/>
    <property type="match status" value="1"/>
</dbReference>
<feature type="domain" description="Glucose-methanol-choline oxidoreductase N-terminal" evidence="7">
    <location>
        <begin position="253"/>
        <end position="267"/>
    </location>
</feature>
<evidence type="ECO:0000259" key="6">
    <source>
        <dbReference type="PROSITE" id="PS00623"/>
    </source>
</evidence>
<comment type="caution">
    <text evidence="8">The sequence shown here is derived from an EMBL/GenBank/DDBJ whole genome shotgun (WGS) entry which is preliminary data.</text>
</comment>
<dbReference type="InterPro" id="IPR007867">
    <property type="entry name" value="GMC_OxRtase_C"/>
</dbReference>
<dbReference type="Gene3D" id="3.50.50.60">
    <property type="entry name" value="FAD/NAD(P)-binding domain"/>
    <property type="match status" value="1"/>
</dbReference>
<dbReference type="EMBL" id="BMOV01000002">
    <property type="protein sequence ID" value="GGO06874.1"/>
    <property type="molecule type" value="Genomic_DNA"/>
</dbReference>
<dbReference type="Pfam" id="PF00732">
    <property type="entry name" value="GMC_oxred_N"/>
    <property type="match status" value="1"/>
</dbReference>
<evidence type="ECO:0000256" key="5">
    <source>
        <dbReference type="RuleBase" id="RU003968"/>
    </source>
</evidence>
<evidence type="ECO:0000313" key="9">
    <source>
        <dbReference type="Proteomes" id="UP000602381"/>
    </source>
</evidence>
<dbReference type="Pfam" id="PF05199">
    <property type="entry name" value="GMC_oxred_C"/>
    <property type="match status" value="1"/>
</dbReference>
<name>A0ABQ2L8P5_9PROT</name>
<dbReference type="Gene3D" id="3.30.560.10">
    <property type="entry name" value="Glucose Oxidase, domain 3"/>
    <property type="match status" value="1"/>
</dbReference>
<dbReference type="InterPro" id="IPR036188">
    <property type="entry name" value="FAD/NAD-bd_sf"/>
</dbReference>
<organism evidence="8 9">
    <name type="scientific">Iodidimonas muriae</name>
    <dbReference type="NCBI Taxonomy" id="261467"/>
    <lineage>
        <taxon>Bacteria</taxon>
        <taxon>Pseudomonadati</taxon>
        <taxon>Pseudomonadota</taxon>
        <taxon>Alphaproteobacteria</taxon>
        <taxon>Iodidimonadales</taxon>
        <taxon>Iodidimonadaceae</taxon>
        <taxon>Iodidimonas</taxon>
    </lineage>
</organism>
<reference evidence="9" key="1">
    <citation type="journal article" date="2019" name="Int. J. Syst. Evol. Microbiol.">
        <title>The Global Catalogue of Microorganisms (GCM) 10K type strain sequencing project: providing services to taxonomists for standard genome sequencing and annotation.</title>
        <authorList>
            <consortium name="The Broad Institute Genomics Platform"/>
            <consortium name="The Broad Institute Genome Sequencing Center for Infectious Disease"/>
            <person name="Wu L."/>
            <person name="Ma J."/>
        </authorList>
    </citation>
    <scope>NUCLEOTIDE SEQUENCE [LARGE SCALE GENOMIC DNA]</scope>
    <source>
        <strain evidence="9">JCM 17843</strain>
    </source>
</reference>
<dbReference type="PANTHER" id="PTHR11552">
    <property type="entry name" value="GLUCOSE-METHANOL-CHOLINE GMC OXIDOREDUCTASE"/>
    <property type="match status" value="1"/>
</dbReference>
<comment type="cofactor">
    <cofactor evidence="1">
        <name>FAD</name>
        <dbReference type="ChEBI" id="CHEBI:57692"/>
    </cofactor>
</comment>